<dbReference type="InterPro" id="IPR001235">
    <property type="entry name" value="Copper_blue_Plastocyanin"/>
</dbReference>
<keyword evidence="4" id="KW-0574">Periplasm</keyword>
<evidence type="ECO:0000256" key="1">
    <source>
        <dbReference type="ARBA" id="ARBA00004418"/>
    </source>
</evidence>
<dbReference type="Proteomes" id="UP000321062">
    <property type="component" value="Chromosome"/>
</dbReference>
<feature type="binding site" evidence="8">
    <location>
        <position position="101"/>
    </location>
    <ligand>
        <name>Cu cation</name>
        <dbReference type="ChEBI" id="CHEBI:23378"/>
    </ligand>
</feature>
<feature type="domain" description="Blue (type 1) copper" evidence="10">
    <location>
        <begin position="29"/>
        <end position="115"/>
    </location>
</feature>
<gene>
    <name evidence="11" type="ORF">FNA67_06735</name>
</gene>
<evidence type="ECO:0000256" key="6">
    <source>
        <dbReference type="ARBA" id="ARBA00023008"/>
    </source>
</evidence>
<proteinExistence type="predicted"/>
<keyword evidence="12" id="KW-1185">Reference proteome</keyword>
<protein>
    <recommendedName>
        <fullName evidence="7">Pseudoazurin</fullName>
    </recommendedName>
</protein>
<keyword evidence="2" id="KW-0813">Transport</keyword>
<keyword evidence="3 8" id="KW-0479">Metal-binding</keyword>
<dbReference type="CDD" id="cd04218">
    <property type="entry name" value="Pseudoazurin"/>
    <property type="match status" value="1"/>
</dbReference>
<evidence type="ECO:0000313" key="12">
    <source>
        <dbReference type="Proteomes" id="UP000321062"/>
    </source>
</evidence>
<dbReference type="GO" id="GO:0042597">
    <property type="term" value="C:periplasmic space"/>
    <property type="evidence" value="ECO:0007669"/>
    <property type="project" value="UniProtKB-SubCell"/>
</dbReference>
<accession>A0A5B9DL52</accession>
<reference evidence="11 12" key="1">
    <citation type="journal article" date="2015" name="Int. J. Syst. Evol. Microbiol.">
        <title>Youhaiella tibetensis gen. nov., sp. nov., isolated from subsurface sediment.</title>
        <authorList>
            <person name="Wang Y.X."/>
            <person name="Huang F.Q."/>
            <person name="Nogi Y."/>
            <person name="Pang S.J."/>
            <person name="Wang P.K."/>
            <person name="Lv J."/>
        </authorList>
    </citation>
    <scope>NUCLEOTIDE SEQUENCE [LARGE SCALE GENOMIC DNA]</scope>
    <source>
        <strain evidence="12">fig4</strain>
    </source>
</reference>
<dbReference type="Gene3D" id="2.60.40.420">
    <property type="entry name" value="Cupredoxins - blue copper proteins"/>
    <property type="match status" value="1"/>
</dbReference>
<keyword evidence="5" id="KW-0249">Electron transport</keyword>
<feature type="binding site" evidence="8">
    <location>
        <position position="63"/>
    </location>
    <ligand>
        <name>Cu cation</name>
        <dbReference type="ChEBI" id="CHEBI:23378"/>
    </ligand>
</feature>
<dbReference type="GO" id="GO:0009055">
    <property type="term" value="F:electron transfer activity"/>
    <property type="evidence" value="ECO:0007669"/>
    <property type="project" value="InterPro"/>
</dbReference>
<evidence type="ECO:0000256" key="3">
    <source>
        <dbReference type="ARBA" id="ARBA00022723"/>
    </source>
</evidence>
<feature type="chain" id="PRO_5022905170" description="Pseudoazurin" evidence="9">
    <location>
        <begin position="24"/>
        <end position="148"/>
    </location>
</feature>
<feature type="binding site" evidence="8">
    <location>
        <position position="109"/>
    </location>
    <ligand>
        <name>Cu cation</name>
        <dbReference type="ChEBI" id="CHEBI:23378"/>
    </ligand>
</feature>
<dbReference type="Pfam" id="PF00127">
    <property type="entry name" value="Copper-bind"/>
    <property type="match status" value="1"/>
</dbReference>
<comment type="subcellular location">
    <subcellularLocation>
        <location evidence="1">Periplasm</location>
    </subcellularLocation>
</comment>
<evidence type="ECO:0000256" key="4">
    <source>
        <dbReference type="ARBA" id="ARBA00022764"/>
    </source>
</evidence>
<evidence type="ECO:0000259" key="10">
    <source>
        <dbReference type="Pfam" id="PF00127"/>
    </source>
</evidence>
<dbReference type="InterPro" id="IPR008972">
    <property type="entry name" value="Cupredoxin"/>
</dbReference>
<evidence type="ECO:0000256" key="2">
    <source>
        <dbReference type="ARBA" id="ARBA00022448"/>
    </source>
</evidence>
<dbReference type="KEGG" id="yti:FNA67_06735"/>
<feature type="signal peptide" evidence="9">
    <location>
        <begin position="1"/>
        <end position="23"/>
    </location>
</feature>
<dbReference type="GO" id="GO:0005507">
    <property type="term" value="F:copper ion binding"/>
    <property type="evidence" value="ECO:0007669"/>
    <property type="project" value="UniProtKB-UniRule"/>
</dbReference>
<dbReference type="PRINTS" id="PR00155">
    <property type="entry name" value="AMICYANIN"/>
</dbReference>
<organism evidence="11 12">
    <name type="scientific">Paradevosia tibetensis</name>
    <dbReference type="NCBI Taxonomy" id="1447062"/>
    <lineage>
        <taxon>Bacteria</taxon>
        <taxon>Pseudomonadati</taxon>
        <taxon>Pseudomonadota</taxon>
        <taxon>Alphaproteobacteria</taxon>
        <taxon>Hyphomicrobiales</taxon>
        <taxon>Devosiaceae</taxon>
        <taxon>Paradevosia</taxon>
    </lineage>
</organism>
<dbReference type="AlphaFoldDB" id="A0A5B9DL52"/>
<keyword evidence="6 8" id="KW-0186">Copper</keyword>
<sequence>MHFNKLTLASLSLAAILASPAFAADFEVKMLNKGAEGAMVFEPALTRIQPGDTVTFVAASKGHNAETVPGMFPEGFEPFKSAIGKDFTFTFEEAGAYGIRCTPHYGMGMVALIVVGEPENLEAAKAVKQPGKANERFAKIFADLEAGN</sequence>
<evidence type="ECO:0000256" key="5">
    <source>
        <dbReference type="ARBA" id="ARBA00022982"/>
    </source>
</evidence>
<dbReference type="InterPro" id="IPR012745">
    <property type="entry name" value="Pseudoazurin"/>
</dbReference>
<dbReference type="InterPro" id="IPR000923">
    <property type="entry name" value="BlueCu_1"/>
</dbReference>
<comment type="cofactor">
    <cofactor evidence="8">
        <name>Cu cation</name>
        <dbReference type="ChEBI" id="CHEBI:23378"/>
    </cofactor>
    <text evidence="8">Binds 1 copper ion per subunit.</text>
</comment>
<name>A0A5B9DL52_9HYPH</name>
<dbReference type="RefSeq" id="WP_147655484.1">
    <property type="nucleotide sequence ID" value="NZ_BMFM01000001.1"/>
</dbReference>
<evidence type="ECO:0000256" key="9">
    <source>
        <dbReference type="SAM" id="SignalP"/>
    </source>
</evidence>
<feature type="binding site" evidence="8">
    <location>
        <position position="104"/>
    </location>
    <ligand>
        <name>Cu cation</name>
        <dbReference type="ChEBI" id="CHEBI:23378"/>
    </ligand>
</feature>
<dbReference type="PRINTS" id="PR00156">
    <property type="entry name" value="COPPERBLUE"/>
</dbReference>
<dbReference type="EMBL" id="CP041690">
    <property type="protein sequence ID" value="QEE19887.1"/>
    <property type="molecule type" value="Genomic_DNA"/>
</dbReference>
<dbReference type="InterPro" id="IPR002386">
    <property type="entry name" value="Amicyanin/Pseudoazurin"/>
</dbReference>
<dbReference type="NCBIfam" id="TIGR02375">
    <property type="entry name" value="pseudoazurin"/>
    <property type="match status" value="1"/>
</dbReference>
<evidence type="ECO:0000256" key="7">
    <source>
        <dbReference type="NCBIfam" id="TIGR02375"/>
    </source>
</evidence>
<dbReference type="OrthoDB" id="7510199at2"/>
<evidence type="ECO:0000313" key="11">
    <source>
        <dbReference type="EMBL" id="QEE19887.1"/>
    </source>
</evidence>
<keyword evidence="9" id="KW-0732">Signal</keyword>
<dbReference type="SUPFAM" id="SSF49503">
    <property type="entry name" value="Cupredoxins"/>
    <property type="match status" value="1"/>
</dbReference>
<evidence type="ECO:0000256" key="8">
    <source>
        <dbReference type="PIRSR" id="PIRSR602386-1"/>
    </source>
</evidence>